<dbReference type="InterPro" id="IPR028082">
    <property type="entry name" value="Peripla_BP_I"/>
</dbReference>
<evidence type="ECO:0000256" key="1">
    <source>
        <dbReference type="ARBA" id="ARBA00023015"/>
    </source>
</evidence>
<evidence type="ECO:0000256" key="2">
    <source>
        <dbReference type="ARBA" id="ARBA00023125"/>
    </source>
</evidence>
<name>A0ABR7ECS5_9FIRM</name>
<protein>
    <submittedName>
        <fullName evidence="6">LacI family DNA-binding transcriptional regulator</fullName>
    </submittedName>
</protein>
<dbReference type="PROSITE" id="PS50932">
    <property type="entry name" value="HTH_LACI_2"/>
    <property type="match status" value="1"/>
</dbReference>
<dbReference type="CDD" id="cd06267">
    <property type="entry name" value="PBP1_LacI_sugar_binding-like"/>
    <property type="match status" value="1"/>
</dbReference>
<dbReference type="Gene3D" id="3.40.50.2300">
    <property type="match status" value="2"/>
</dbReference>
<evidence type="ECO:0000259" key="4">
    <source>
        <dbReference type="PROSITE" id="PS50932"/>
    </source>
</evidence>
<dbReference type="PROSITE" id="PS00356">
    <property type="entry name" value="HTH_LACI_1"/>
    <property type="match status" value="1"/>
</dbReference>
<dbReference type="InterPro" id="IPR000843">
    <property type="entry name" value="HTH_LacI"/>
</dbReference>
<dbReference type="SUPFAM" id="SSF47413">
    <property type="entry name" value="lambda repressor-like DNA-binding domains"/>
    <property type="match status" value="1"/>
</dbReference>
<keyword evidence="3" id="KW-0804">Transcription</keyword>
<proteinExistence type="predicted"/>
<dbReference type="InterPro" id="IPR001387">
    <property type="entry name" value="Cro/C1-type_HTH"/>
</dbReference>
<dbReference type="SUPFAM" id="SSF53822">
    <property type="entry name" value="Periplasmic binding protein-like I"/>
    <property type="match status" value="1"/>
</dbReference>
<dbReference type="InterPro" id="IPR010982">
    <property type="entry name" value="Lambda_DNA-bd_dom_sf"/>
</dbReference>
<accession>A0ABR7ECS5</accession>
<dbReference type="InterPro" id="IPR046335">
    <property type="entry name" value="LacI/GalR-like_sensor"/>
</dbReference>
<dbReference type="PANTHER" id="PTHR30146:SF109">
    <property type="entry name" value="HTH-TYPE TRANSCRIPTIONAL REGULATOR GALS"/>
    <property type="match status" value="1"/>
</dbReference>
<feature type="domain" description="HTH lacI-type" evidence="4">
    <location>
        <begin position="2"/>
        <end position="56"/>
    </location>
</feature>
<sequence length="329" mass="36477">MSTIYDVARLAGVSKTTVSKILGGSKNVRASTLERVNAAIEELDYVPSCFAQGMRKGATNTLAVLLPEQYNYGYMELLAGVEDYADRSGYMTFVCSTGRDGRYEEKYLKEMVRRKVDGILYFAYRRNEKSLAYLEHISTNIAVVVMDNVLRGERLDCVRVDGSGLTKQAVRYLADKGCRRIAYIRGLGTYDVTTERYQGYLDGLEESGIPFDAGLVQEAEFTMEGGAGAARALWSQKPEAVVAATDMLALGALNWLEENGVRVPGDVNLIGFDNIPLCVWSRPRLSTISQNQRQVGEIAVKHLLARMDEPDQEPSRLLLGGELILRETT</sequence>
<keyword evidence="2 6" id="KW-0238">DNA-binding</keyword>
<dbReference type="PROSITE" id="PS50943">
    <property type="entry name" value="HTH_CROC1"/>
    <property type="match status" value="1"/>
</dbReference>
<dbReference type="Pfam" id="PF13377">
    <property type="entry name" value="Peripla_BP_3"/>
    <property type="match status" value="1"/>
</dbReference>
<evidence type="ECO:0000313" key="7">
    <source>
        <dbReference type="Proteomes" id="UP000606889"/>
    </source>
</evidence>
<evidence type="ECO:0000313" key="6">
    <source>
        <dbReference type="EMBL" id="MBC5647580.1"/>
    </source>
</evidence>
<comment type="caution">
    <text evidence="6">The sequence shown here is derived from an EMBL/GenBank/DDBJ whole genome shotgun (WGS) entry which is preliminary data.</text>
</comment>
<feature type="domain" description="HTH cro/C1-type" evidence="5">
    <location>
        <begin position="3"/>
        <end position="46"/>
    </location>
</feature>
<dbReference type="EMBL" id="JACOON010000002">
    <property type="protein sequence ID" value="MBC5647580.1"/>
    <property type="molecule type" value="Genomic_DNA"/>
</dbReference>
<keyword evidence="7" id="KW-1185">Reference proteome</keyword>
<dbReference type="CDD" id="cd01392">
    <property type="entry name" value="HTH_LacI"/>
    <property type="match status" value="1"/>
</dbReference>
<dbReference type="SMART" id="SM00354">
    <property type="entry name" value="HTH_LACI"/>
    <property type="match status" value="1"/>
</dbReference>
<gene>
    <name evidence="6" type="ORF">H8S18_04465</name>
</gene>
<keyword evidence="1" id="KW-0805">Transcription regulation</keyword>
<organism evidence="6 7">
    <name type="scientific">Christensenella tenuis</name>
    <dbReference type="NCBI Taxonomy" id="2763033"/>
    <lineage>
        <taxon>Bacteria</taxon>
        <taxon>Bacillati</taxon>
        <taxon>Bacillota</taxon>
        <taxon>Clostridia</taxon>
        <taxon>Christensenellales</taxon>
        <taxon>Christensenellaceae</taxon>
        <taxon>Christensenella</taxon>
    </lineage>
</organism>
<dbReference type="GO" id="GO:0003677">
    <property type="term" value="F:DNA binding"/>
    <property type="evidence" value="ECO:0007669"/>
    <property type="project" value="UniProtKB-KW"/>
</dbReference>
<dbReference type="Pfam" id="PF00356">
    <property type="entry name" value="LacI"/>
    <property type="match status" value="1"/>
</dbReference>
<reference evidence="6 7" key="1">
    <citation type="submission" date="2020-08" db="EMBL/GenBank/DDBJ databases">
        <title>Genome public.</title>
        <authorList>
            <person name="Liu C."/>
            <person name="Sun Q."/>
        </authorList>
    </citation>
    <scope>NUCLEOTIDE SEQUENCE [LARGE SCALE GENOMIC DNA]</scope>
    <source>
        <strain evidence="6 7">NSJ-35</strain>
    </source>
</reference>
<dbReference type="PRINTS" id="PR00036">
    <property type="entry name" value="HTHLACI"/>
</dbReference>
<dbReference type="Gene3D" id="1.10.260.40">
    <property type="entry name" value="lambda repressor-like DNA-binding domains"/>
    <property type="match status" value="1"/>
</dbReference>
<evidence type="ECO:0000259" key="5">
    <source>
        <dbReference type="PROSITE" id="PS50943"/>
    </source>
</evidence>
<evidence type="ECO:0000256" key="3">
    <source>
        <dbReference type="ARBA" id="ARBA00023163"/>
    </source>
</evidence>
<dbReference type="PANTHER" id="PTHR30146">
    <property type="entry name" value="LACI-RELATED TRANSCRIPTIONAL REPRESSOR"/>
    <property type="match status" value="1"/>
</dbReference>
<dbReference type="Proteomes" id="UP000606889">
    <property type="component" value="Unassembled WGS sequence"/>
</dbReference>
<dbReference type="RefSeq" id="WP_186857102.1">
    <property type="nucleotide sequence ID" value="NZ_JACOON010000002.1"/>
</dbReference>